<comment type="caution">
    <text evidence="3">The sequence shown here is derived from an EMBL/GenBank/DDBJ whole genome shotgun (WGS) entry which is preliminary data.</text>
</comment>
<feature type="region of interest" description="Disordered" evidence="1">
    <location>
        <begin position="14"/>
        <end position="105"/>
    </location>
</feature>
<evidence type="ECO:0000259" key="2">
    <source>
        <dbReference type="Pfam" id="PF06904"/>
    </source>
</evidence>
<accession>K0PYP2</accession>
<dbReference type="InterPro" id="IPR009683">
    <property type="entry name" value="Extensin-like_C"/>
</dbReference>
<reference evidence="3 4" key="1">
    <citation type="journal article" date="2013" name="Genome Announc.">
        <title>Draft Genome Sequence of Rhizobium mesoamericanum STM3625, a Nitrogen-Fixing Symbiont of Mimosa pudica Isolated in French Guiana (South America).</title>
        <authorList>
            <person name="Moulin L."/>
            <person name="Mornico D."/>
            <person name="Melkonian R."/>
            <person name="Klonowska A."/>
        </authorList>
    </citation>
    <scope>NUCLEOTIDE SEQUENCE [LARGE SCALE GENOMIC DNA]</scope>
    <source>
        <strain evidence="3 4">STM3625</strain>
    </source>
</reference>
<organism evidence="3 4">
    <name type="scientific">Rhizobium mesoamericanum STM3625</name>
    <dbReference type="NCBI Taxonomy" id="1211777"/>
    <lineage>
        <taxon>Bacteria</taxon>
        <taxon>Pseudomonadati</taxon>
        <taxon>Pseudomonadota</taxon>
        <taxon>Alphaproteobacteria</taxon>
        <taxon>Hyphomicrobiales</taxon>
        <taxon>Rhizobiaceae</taxon>
        <taxon>Rhizobium/Agrobacterium group</taxon>
        <taxon>Rhizobium</taxon>
    </lineage>
</organism>
<evidence type="ECO:0000256" key="1">
    <source>
        <dbReference type="SAM" id="MobiDB-lite"/>
    </source>
</evidence>
<dbReference type="AlphaFoldDB" id="K0PYP2"/>
<sequence length="302" mass="32378">MILAALSCIGLLASASLPKTGPQPQIRPVEPGSSPQAPTPSPKPESKSEPKPEPRPEPRPEPKPEPRPEPKPDRPDAGAASSEPPATDTSTEPEKQGPKLPSQQTLEEQHLTVAAESDEVHSECIKELQALGVAFKDISRIDDGNGCGIDKPIKVTEVLPGIKIKPDAVFRCQVALALARWMKESVIPAASVAAANQGRIVAVNQASSYVCRLRNGAETGKVSEHARGNAIDIASFSFEEGKDIAVLPRREDPTLIGAFQRTISAAGCLYFTTVLDPESDAAHETHFHLDVLERNGGYRYCH</sequence>
<dbReference type="STRING" id="1211777.BN77_3581"/>
<gene>
    <name evidence="3" type="ORF">BN77_3581</name>
</gene>
<keyword evidence="4" id="KW-1185">Reference proteome</keyword>
<evidence type="ECO:0000313" key="4">
    <source>
        <dbReference type="Proteomes" id="UP000009319"/>
    </source>
</evidence>
<name>K0PYP2_9HYPH</name>
<dbReference type="Pfam" id="PF06904">
    <property type="entry name" value="Extensin-like_C"/>
    <property type="match status" value="1"/>
</dbReference>
<proteinExistence type="predicted"/>
<dbReference type="EMBL" id="CANI01000024">
    <property type="protein sequence ID" value="CCM76562.1"/>
    <property type="molecule type" value="Genomic_DNA"/>
</dbReference>
<feature type="compositionally biased region" description="Basic and acidic residues" evidence="1">
    <location>
        <begin position="44"/>
        <end position="76"/>
    </location>
</feature>
<evidence type="ECO:0000313" key="3">
    <source>
        <dbReference type="EMBL" id="CCM76562.1"/>
    </source>
</evidence>
<dbReference type="Proteomes" id="UP000009319">
    <property type="component" value="Unassembled WGS sequence"/>
</dbReference>
<dbReference type="HOGENOM" id="CLU_043272_1_0_5"/>
<protein>
    <submittedName>
        <fullName evidence="3">Putative extensin family protein</fullName>
    </submittedName>
</protein>
<feature type="domain" description="Extensin-like C-terminal" evidence="2">
    <location>
        <begin position="123"/>
        <end position="302"/>
    </location>
</feature>
<dbReference type="eggNOG" id="COG3921">
    <property type="taxonomic scope" value="Bacteria"/>
</dbReference>